<accession>D3FA26</accession>
<keyword evidence="1" id="KW-0732">Signal</keyword>
<evidence type="ECO:0000313" key="2">
    <source>
        <dbReference type="EMBL" id="ADB53121.1"/>
    </source>
</evidence>
<organism evidence="2 3">
    <name type="scientific">Conexibacter woesei (strain DSM 14684 / CCUG 47730 / CIP 108061 / JCM 11494 / NBRC 100937 / ID131577)</name>
    <dbReference type="NCBI Taxonomy" id="469383"/>
    <lineage>
        <taxon>Bacteria</taxon>
        <taxon>Bacillati</taxon>
        <taxon>Actinomycetota</taxon>
        <taxon>Thermoleophilia</taxon>
        <taxon>Solirubrobacterales</taxon>
        <taxon>Conexibacteraceae</taxon>
        <taxon>Conexibacter</taxon>
    </lineage>
</organism>
<dbReference type="Proteomes" id="UP000008229">
    <property type="component" value="Chromosome"/>
</dbReference>
<reference evidence="2 3" key="1">
    <citation type="journal article" date="2010" name="Stand. Genomic Sci.">
        <title>Complete genome sequence of Conexibacter woesei type strain (ID131577).</title>
        <authorList>
            <person name="Pukall R."/>
            <person name="Lapidus A."/>
            <person name="Glavina Del Rio T."/>
            <person name="Copeland A."/>
            <person name="Tice H."/>
            <person name="Cheng J.-F."/>
            <person name="Lucas S."/>
            <person name="Chen F."/>
            <person name="Nolan M."/>
            <person name="Bruce D."/>
            <person name="Goodwin L."/>
            <person name="Pitluck S."/>
            <person name="Mavromatis K."/>
            <person name="Ivanova N."/>
            <person name="Ovchinnikova G."/>
            <person name="Pati A."/>
            <person name="Chen A."/>
            <person name="Palaniappan K."/>
            <person name="Land M."/>
            <person name="Hauser L."/>
            <person name="Chang Y.-J."/>
            <person name="Jeffries C.D."/>
            <person name="Chain P."/>
            <person name="Meincke L."/>
            <person name="Sims D."/>
            <person name="Brettin T."/>
            <person name="Detter J.C."/>
            <person name="Rohde M."/>
            <person name="Goeker M."/>
            <person name="Bristow J."/>
            <person name="Eisen J.A."/>
            <person name="Markowitz V."/>
            <person name="Kyrpides N.C."/>
            <person name="Klenk H.-P."/>
            <person name="Hugenholtz P."/>
        </authorList>
    </citation>
    <scope>NUCLEOTIDE SEQUENCE [LARGE SCALE GENOMIC DNA]</scope>
    <source>
        <strain evidence="3">DSM 14684 / CIP 108061 / JCM 11494 / NBRC 100937 / ID131577</strain>
    </source>
</reference>
<dbReference type="AlphaFoldDB" id="D3FA26"/>
<keyword evidence="3" id="KW-1185">Reference proteome</keyword>
<name>D3FA26_CONWI</name>
<proteinExistence type="predicted"/>
<feature type="signal peptide" evidence="1">
    <location>
        <begin position="1"/>
        <end position="22"/>
    </location>
</feature>
<protein>
    <submittedName>
        <fullName evidence="2">Outer membrane autotransporter</fullName>
    </submittedName>
</protein>
<dbReference type="KEGG" id="cwo:Cwoe_4708"/>
<sequence precursor="true">MKPLSRLAAATALAIAATLVIASSAAATITFPYSTTSGTGSFNTISSIGNGSCVLSGIRASSSSSSAASVTGFTASACRGTIVSAAYTVPITLTIALPGGAISDVISILIVNILGGHCLYSGTFTGTANGTSTKSVSGTATLIRTLRGICTPTATGNLSITLPGARIG</sequence>
<dbReference type="EMBL" id="CP001854">
    <property type="protein sequence ID" value="ADB53121.1"/>
    <property type="molecule type" value="Genomic_DNA"/>
</dbReference>
<gene>
    <name evidence="2" type="ordered locus">Cwoe_4708</name>
</gene>
<evidence type="ECO:0000313" key="3">
    <source>
        <dbReference type="Proteomes" id="UP000008229"/>
    </source>
</evidence>
<evidence type="ECO:0000256" key="1">
    <source>
        <dbReference type="SAM" id="SignalP"/>
    </source>
</evidence>
<feature type="chain" id="PRO_5039723804" evidence="1">
    <location>
        <begin position="23"/>
        <end position="168"/>
    </location>
</feature>
<dbReference type="HOGENOM" id="CLU_133682_0_0_11"/>
<reference evidence="3" key="2">
    <citation type="submission" date="2010-01" db="EMBL/GenBank/DDBJ databases">
        <title>The complete genome of Conexibacter woesei DSM 14684.</title>
        <authorList>
            <consortium name="US DOE Joint Genome Institute (JGI-PGF)"/>
            <person name="Lucas S."/>
            <person name="Copeland A."/>
            <person name="Lapidus A."/>
            <person name="Glavina del Rio T."/>
            <person name="Dalin E."/>
            <person name="Tice H."/>
            <person name="Bruce D."/>
            <person name="Goodwin L."/>
            <person name="Pitluck S."/>
            <person name="Kyrpides N."/>
            <person name="Mavromatis K."/>
            <person name="Ivanova N."/>
            <person name="Mikhailova N."/>
            <person name="Chertkov O."/>
            <person name="Brettin T."/>
            <person name="Detter J.C."/>
            <person name="Han C."/>
            <person name="Larimer F."/>
            <person name="Land M."/>
            <person name="Hauser L."/>
            <person name="Markowitz V."/>
            <person name="Cheng J.-F."/>
            <person name="Hugenholtz P."/>
            <person name="Woyke T."/>
            <person name="Wu D."/>
            <person name="Pukall R."/>
            <person name="Steenblock K."/>
            <person name="Schneider S."/>
            <person name="Klenk H.-P."/>
            <person name="Eisen J.A."/>
        </authorList>
    </citation>
    <scope>NUCLEOTIDE SEQUENCE [LARGE SCALE GENOMIC DNA]</scope>
    <source>
        <strain evidence="3">DSM 14684 / CIP 108061 / JCM 11494 / NBRC 100937 / ID131577</strain>
    </source>
</reference>